<dbReference type="AlphaFoldDB" id="A0A5N5FPF5"/>
<evidence type="ECO:0000313" key="2">
    <source>
        <dbReference type="EMBL" id="KAB2604873.1"/>
    </source>
</evidence>
<name>A0A5N5FPF5_9ROSA</name>
<feature type="region of interest" description="Disordered" evidence="1">
    <location>
        <begin position="69"/>
        <end position="126"/>
    </location>
</feature>
<protein>
    <submittedName>
        <fullName evidence="2">Uncharacterized protein</fullName>
    </submittedName>
</protein>
<gene>
    <name evidence="3" type="ORF">D8674_013277</name>
    <name evidence="2" type="ORF">D8674_036495</name>
</gene>
<proteinExistence type="predicted"/>
<feature type="compositionally biased region" description="Polar residues" evidence="1">
    <location>
        <begin position="94"/>
        <end position="108"/>
    </location>
</feature>
<dbReference type="EMBL" id="SMOL01000576">
    <property type="protein sequence ID" value="KAB2604873.1"/>
    <property type="molecule type" value="Genomic_DNA"/>
</dbReference>
<organism evidence="2 4">
    <name type="scientific">Pyrus ussuriensis x Pyrus communis</name>
    <dbReference type="NCBI Taxonomy" id="2448454"/>
    <lineage>
        <taxon>Eukaryota</taxon>
        <taxon>Viridiplantae</taxon>
        <taxon>Streptophyta</taxon>
        <taxon>Embryophyta</taxon>
        <taxon>Tracheophyta</taxon>
        <taxon>Spermatophyta</taxon>
        <taxon>Magnoliopsida</taxon>
        <taxon>eudicotyledons</taxon>
        <taxon>Gunneridae</taxon>
        <taxon>Pentapetalae</taxon>
        <taxon>rosids</taxon>
        <taxon>fabids</taxon>
        <taxon>Rosales</taxon>
        <taxon>Rosaceae</taxon>
        <taxon>Amygdaloideae</taxon>
        <taxon>Maleae</taxon>
        <taxon>Pyrus</taxon>
    </lineage>
</organism>
<reference evidence="2 4" key="1">
    <citation type="submission" date="2019-09" db="EMBL/GenBank/DDBJ databases">
        <authorList>
            <person name="Ou C."/>
        </authorList>
    </citation>
    <scope>NUCLEOTIDE SEQUENCE [LARGE SCALE GENOMIC DNA]</scope>
    <source>
        <strain evidence="2">S2</strain>
        <tissue evidence="2">Leaf</tissue>
    </source>
</reference>
<sequence length="126" mass="14015">MIGDIGGNPNGYNKDVLALTTSGSITEQFLFLAGTILLGESRRHLAKPRTTWLQLVQLMARPKHMVKASPCSCKPRAMPPCSSEPKPVPRGSPTWHNASRPKLQSQLPRQRPKTHRPMTPCRPKSR</sequence>
<comment type="caution">
    <text evidence="2">The sequence shown here is derived from an EMBL/GenBank/DDBJ whole genome shotgun (WGS) entry which is preliminary data.</text>
</comment>
<keyword evidence="4" id="KW-1185">Reference proteome</keyword>
<dbReference type="EMBL" id="SMOL01000401">
    <property type="protein sequence ID" value="KAB2617408.1"/>
    <property type="molecule type" value="Genomic_DNA"/>
</dbReference>
<dbReference type="Proteomes" id="UP000327157">
    <property type="component" value="Chromosome 15"/>
</dbReference>
<evidence type="ECO:0000313" key="4">
    <source>
        <dbReference type="Proteomes" id="UP000327157"/>
    </source>
</evidence>
<accession>A0A5N5FPF5</accession>
<evidence type="ECO:0000256" key="1">
    <source>
        <dbReference type="SAM" id="MobiDB-lite"/>
    </source>
</evidence>
<reference evidence="2 4" key="2">
    <citation type="submission" date="2019-11" db="EMBL/GenBank/DDBJ databases">
        <title>A de novo genome assembly of a pear dwarfing rootstock.</title>
        <authorList>
            <person name="Wang F."/>
            <person name="Wang J."/>
            <person name="Li S."/>
            <person name="Zhang Y."/>
            <person name="Fang M."/>
            <person name="Ma L."/>
            <person name="Zhao Y."/>
            <person name="Jiang S."/>
        </authorList>
    </citation>
    <scope>NUCLEOTIDE SEQUENCE [LARGE SCALE GENOMIC DNA]</scope>
    <source>
        <strain evidence="2">S2</strain>
        <tissue evidence="2">Leaf</tissue>
    </source>
</reference>
<evidence type="ECO:0000313" key="3">
    <source>
        <dbReference type="EMBL" id="KAB2617408.1"/>
    </source>
</evidence>